<protein>
    <recommendedName>
        <fullName evidence="3">TBC1 domain family member 31</fullName>
    </recommendedName>
</protein>
<evidence type="ECO:0000256" key="4">
    <source>
        <dbReference type="ARBA" id="ARBA00022490"/>
    </source>
</evidence>
<dbReference type="Gene3D" id="2.130.10.10">
    <property type="entry name" value="YVTN repeat-like/Quinoprotein amine dehydrogenase"/>
    <property type="match status" value="2"/>
</dbReference>
<gene>
    <name evidence="15" type="ORF">BASA50_003427</name>
</gene>
<evidence type="ECO:0000259" key="14">
    <source>
        <dbReference type="PROSITE" id="PS50086"/>
    </source>
</evidence>
<dbReference type="InterPro" id="IPR001680">
    <property type="entry name" value="WD40_rpt"/>
</dbReference>
<keyword evidence="10" id="KW-0966">Cell projection</keyword>
<dbReference type="InterPro" id="IPR035969">
    <property type="entry name" value="Rab-GAP_TBC_sf"/>
</dbReference>
<dbReference type="SUPFAM" id="SSF50998">
    <property type="entry name" value="Quinoprotein alcohol dehydrogenase-like"/>
    <property type="match status" value="1"/>
</dbReference>
<evidence type="ECO:0000256" key="9">
    <source>
        <dbReference type="ARBA" id="ARBA00023212"/>
    </source>
</evidence>
<evidence type="ECO:0000313" key="16">
    <source>
        <dbReference type="Proteomes" id="UP001648503"/>
    </source>
</evidence>
<dbReference type="PANTHER" id="PTHR19853:SF1">
    <property type="entry name" value="TBC1 DOMAIN FAMILY MEMBER 31"/>
    <property type="match status" value="1"/>
</dbReference>
<evidence type="ECO:0000256" key="12">
    <source>
        <dbReference type="SAM" id="Coils"/>
    </source>
</evidence>
<comment type="subcellular location">
    <subcellularLocation>
        <location evidence="1">Cytoplasm</location>
        <location evidence="1">Cytoskeleton</location>
        <location evidence="1">Cilium basal body</location>
    </subcellularLocation>
    <subcellularLocation>
        <location evidence="2">Cytoplasm</location>
        <location evidence="2">Cytoskeleton</location>
        <location evidence="2">Microtubule organizing center</location>
        <location evidence="2">Centrosome</location>
        <location evidence="2">Centriolar satellite</location>
    </subcellularLocation>
</comment>
<feature type="domain" description="Rab-GAP TBC" evidence="14">
    <location>
        <begin position="490"/>
        <end position="646"/>
    </location>
</feature>
<evidence type="ECO:0000256" key="3">
    <source>
        <dbReference type="ARBA" id="ARBA00014199"/>
    </source>
</evidence>
<sequence>MPTNGRSEPAVSPPNAQPLLPSSNRTIYVGDARSGTLWRPTEWKKVMAGYIRNGTILRLCNAAQPDRPRILKGQPTHKSSSTTSQQRTVAFACTCYSREMATLPPVDPIDSTNTHPIAPLAVFYSFVLCAIDQRGHIYAIDFVANKFWIIARTGVAASAVCFNSVRRREIVVAMADRTIHCYNIDNCQLIAKLPVVHQAAVHCIAVHPTRPLAISTSCTESVLWDTENWERKRILVGSTSGMQQACFSQDGLSIVAAFEDGSIFFWMVDSFTLQWKITLDQMADVVPDAEAGTKKLLSSQRFLYFAISTSGEFFAYSGISSTVYIWNIFERRLMHEILIPAFRETLILQIAFVGTSNIIALLSDTGVLIFINASEAKFVGHLQGRHVFHSFSLSPDGSILSCILMDAKHTISTVRLDDILYPKLSQLDNRTDTMTDMSDDFTKKLEITKPMRNPVTVEQPMTFYQLVESKEESCMLNRRKLSRFLTHYGEYASQYRTLIWRFLLKLPENRAGYEALLDQNVHPNFRDFRKLFPLKSDRQAKAMERVLSCLAFWSPIFANLDYLPAMVFPFVTLFSNDLFSGFEVVMTVINMIEEMISYHDPELLAHFIKCNVTSQVYAWTMMQSLFSEVFSRPDWLKLWDHLLTQPPSFMYHFVIAYITTFRVSLLDITELADFKFFFQRRNAANFTRIILKAYHFRDTTPNSVAPSTFLTPLTPCRRGEYPIFNKYPEFIVNYQSQMKEKIRSDEAEYLRKRRMADELARLTDDLKRDKKAWDSADWKMDQMVEKWWEQMMGEEDMRMESKAKLDTLEKEKRATAMRQISEARRAFVDQQISTTEQHIANISRAIGHTSRAKSHQHEQKDLEVAFGDIENEWLKRRDEMVHMRGKISALQHERVQRLARHAEDSVAQ</sequence>
<dbReference type="InterPro" id="IPR000195">
    <property type="entry name" value="Rab-GAP-TBC_dom"/>
</dbReference>
<dbReference type="InterPro" id="IPR015943">
    <property type="entry name" value="WD40/YVTN_repeat-like_dom_sf"/>
</dbReference>
<keyword evidence="16" id="KW-1185">Reference proteome</keyword>
<evidence type="ECO:0000256" key="13">
    <source>
        <dbReference type="SAM" id="MobiDB-lite"/>
    </source>
</evidence>
<evidence type="ECO:0000256" key="10">
    <source>
        <dbReference type="ARBA" id="ARBA00023273"/>
    </source>
</evidence>
<keyword evidence="6" id="KW-0677">Repeat</keyword>
<comment type="function">
    <text evidence="11">Molecular adapter which is involved in cilium biogenesis. Part of a functional complex including OFD1 a centriolar protein involved in cilium assembly. Could regulate the cAMP-dependent phosphorylation of OFD1, and its subsequent ubiquitination by PJA2 which ultimately leads to its proteasomal degradation.</text>
</comment>
<evidence type="ECO:0000256" key="1">
    <source>
        <dbReference type="ARBA" id="ARBA00004120"/>
    </source>
</evidence>
<dbReference type="Pfam" id="PF00566">
    <property type="entry name" value="RabGAP-TBC"/>
    <property type="match status" value="1"/>
</dbReference>
<evidence type="ECO:0000256" key="6">
    <source>
        <dbReference type="ARBA" id="ARBA00022737"/>
    </source>
</evidence>
<evidence type="ECO:0000256" key="7">
    <source>
        <dbReference type="ARBA" id="ARBA00022794"/>
    </source>
</evidence>
<organism evidence="15 16">
    <name type="scientific">Batrachochytrium salamandrivorans</name>
    <dbReference type="NCBI Taxonomy" id="1357716"/>
    <lineage>
        <taxon>Eukaryota</taxon>
        <taxon>Fungi</taxon>
        <taxon>Fungi incertae sedis</taxon>
        <taxon>Chytridiomycota</taxon>
        <taxon>Chytridiomycota incertae sedis</taxon>
        <taxon>Chytridiomycetes</taxon>
        <taxon>Rhizophydiales</taxon>
        <taxon>Rhizophydiales incertae sedis</taxon>
        <taxon>Batrachochytrium</taxon>
    </lineage>
</organism>
<dbReference type="Proteomes" id="UP001648503">
    <property type="component" value="Unassembled WGS sequence"/>
</dbReference>
<keyword evidence="7" id="KW-0970">Cilium biogenesis/degradation</keyword>
<comment type="caution">
    <text evidence="15">The sequence shown here is derived from an EMBL/GenBank/DDBJ whole genome shotgun (WGS) entry which is preliminary data.</text>
</comment>
<dbReference type="SUPFAM" id="SSF47923">
    <property type="entry name" value="Ypt/Rab-GAP domain of gyp1p"/>
    <property type="match status" value="1"/>
</dbReference>
<dbReference type="PROSITE" id="PS50086">
    <property type="entry name" value="TBC_RABGAP"/>
    <property type="match status" value="1"/>
</dbReference>
<evidence type="ECO:0000256" key="5">
    <source>
        <dbReference type="ARBA" id="ARBA00022574"/>
    </source>
</evidence>
<evidence type="ECO:0000313" key="15">
    <source>
        <dbReference type="EMBL" id="KAH6598921.1"/>
    </source>
</evidence>
<reference evidence="15 16" key="1">
    <citation type="submission" date="2021-02" db="EMBL/GenBank/DDBJ databases">
        <title>Variation within the Batrachochytrium salamandrivorans European outbreak.</title>
        <authorList>
            <person name="Kelly M."/>
            <person name="Pasmans F."/>
            <person name="Shea T.P."/>
            <person name="Munoz J.F."/>
            <person name="Carranza S."/>
            <person name="Cuomo C.A."/>
            <person name="Martel A."/>
        </authorList>
    </citation>
    <scope>NUCLEOTIDE SEQUENCE [LARGE SCALE GENOMIC DNA]</scope>
    <source>
        <strain evidence="15 16">AMFP18/2</strain>
    </source>
</reference>
<keyword evidence="8 12" id="KW-0175">Coiled coil</keyword>
<keyword evidence="5" id="KW-0853">WD repeat</keyword>
<evidence type="ECO:0000256" key="11">
    <source>
        <dbReference type="ARBA" id="ARBA00034464"/>
    </source>
</evidence>
<keyword evidence="4" id="KW-0963">Cytoplasm</keyword>
<evidence type="ECO:0000256" key="8">
    <source>
        <dbReference type="ARBA" id="ARBA00023054"/>
    </source>
</evidence>
<keyword evidence="9" id="KW-0206">Cytoskeleton</keyword>
<name>A0ABQ8FIN8_9FUNG</name>
<dbReference type="Gene3D" id="1.10.472.80">
    <property type="entry name" value="Ypt/Rab-GAP domain of gyp1p, domain 3"/>
    <property type="match status" value="1"/>
</dbReference>
<proteinExistence type="predicted"/>
<dbReference type="EMBL" id="JAFCIX010000093">
    <property type="protein sequence ID" value="KAH6598921.1"/>
    <property type="molecule type" value="Genomic_DNA"/>
</dbReference>
<dbReference type="SMART" id="SM00320">
    <property type="entry name" value="WD40"/>
    <property type="match status" value="4"/>
</dbReference>
<feature type="region of interest" description="Disordered" evidence="13">
    <location>
        <begin position="1"/>
        <end position="23"/>
    </location>
</feature>
<accession>A0ABQ8FIN8</accession>
<dbReference type="PANTHER" id="PTHR19853">
    <property type="entry name" value="WD REPEAT CONTAINING PROTEIN 3 WDR3"/>
    <property type="match status" value="1"/>
</dbReference>
<feature type="coiled-coil region" evidence="12">
    <location>
        <begin position="752"/>
        <end position="811"/>
    </location>
</feature>
<dbReference type="InterPro" id="IPR051570">
    <property type="entry name" value="TBC1_cilium_biogenesis"/>
</dbReference>
<evidence type="ECO:0000256" key="2">
    <source>
        <dbReference type="ARBA" id="ARBA00004607"/>
    </source>
</evidence>
<dbReference type="InterPro" id="IPR011047">
    <property type="entry name" value="Quinoprotein_ADH-like_sf"/>
</dbReference>